<organism evidence="4 5">
    <name type="scientific">Russula ochroleuca</name>
    <dbReference type="NCBI Taxonomy" id="152965"/>
    <lineage>
        <taxon>Eukaryota</taxon>
        <taxon>Fungi</taxon>
        <taxon>Dikarya</taxon>
        <taxon>Basidiomycota</taxon>
        <taxon>Agaricomycotina</taxon>
        <taxon>Agaricomycetes</taxon>
        <taxon>Russulales</taxon>
        <taxon>Russulaceae</taxon>
        <taxon>Russula</taxon>
    </lineage>
</organism>
<evidence type="ECO:0000313" key="5">
    <source>
        <dbReference type="Proteomes" id="UP000759537"/>
    </source>
</evidence>
<reference evidence="4" key="1">
    <citation type="submission" date="2019-10" db="EMBL/GenBank/DDBJ databases">
        <authorList>
            <consortium name="DOE Joint Genome Institute"/>
            <person name="Kuo A."/>
            <person name="Miyauchi S."/>
            <person name="Kiss E."/>
            <person name="Drula E."/>
            <person name="Kohler A."/>
            <person name="Sanchez-Garcia M."/>
            <person name="Andreopoulos B."/>
            <person name="Barry K.W."/>
            <person name="Bonito G."/>
            <person name="Buee M."/>
            <person name="Carver A."/>
            <person name="Chen C."/>
            <person name="Cichocki N."/>
            <person name="Clum A."/>
            <person name="Culley D."/>
            <person name="Crous P.W."/>
            <person name="Fauchery L."/>
            <person name="Girlanda M."/>
            <person name="Hayes R."/>
            <person name="Keri Z."/>
            <person name="LaButti K."/>
            <person name="Lipzen A."/>
            <person name="Lombard V."/>
            <person name="Magnuson J."/>
            <person name="Maillard F."/>
            <person name="Morin E."/>
            <person name="Murat C."/>
            <person name="Nolan M."/>
            <person name="Ohm R."/>
            <person name="Pangilinan J."/>
            <person name="Pereira M."/>
            <person name="Perotto S."/>
            <person name="Peter M."/>
            <person name="Riley R."/>
            <person name="Sitrit Y."/>
            <person name="Stielow B."/>
            <person name="Szollosi G."/>
            <person name="Zifcakova L."/>
            <person name="Stursova M."/>
            <person name="Spatafora J.W."/>
            <person name="Tedersoo L."/>
            <person name="Vaario L.-M."/>
            <person name="Yamada A."/>
            <person name="Yan M."/>
            <person name="Wang P."/>
            <person name="Xu J."/>
            <person name="Bruns T."/>
            <person name="Baldrian P."/>
            <person name="Vilgalys R."/>
            <person name="Henrissat B."/>
            <person name="Grigoriev I.V."/>
            <person name="Hibbett D."/>
            <person name="Nagy L.G."/>
            <person name="Martin F.M."/>
        </authorList>
    </citation>
    <scope>NUCLEOTIDE SEQUENCE</scope>
    <source>
        <strain evidence="4">Prilba</strain>
    </source>
</reference>
<proteinExistence type="predicted"/>
<dbReference type="Pfam" id="PF12796">
    <property type="entry name" value="Ank_2"/>
    <property type="match status" value="1"/>
</dbReference>
<comment type="caution">
    <text evidence="4">The sequence shown here is derived from an EMBL/GenBank/DDBJ whole genome shotgun (WGS) entry which is preliminary data.</text>
</comment>
<sequence length="90" mass="9525">AIYYAVLCGFPNIVKFLAEKFPGSVNEKGGNYGTPLHAAAAKGYFDVVQVLLEGGADTGAWDSNHRTASQVALGNGQYTIAQLLAQHRAN</sequence>
<evidence type="ECO:0000313" key="4">
    <source>
        <dbReference type="EMBL" id="KAF8477833.1"/>
    </source>
</evidence>
<evidence type="ECO:0000256" key="2">
    <source>
        <dbReference type="ARBA" id="ARBA00023043"/>
    </source>
</evidence>
<dbReference type="OrthoDB" id="194358at2759"/>
<keyword evidence="2 3" id="KW-0040">ANK repeat</keyword>
<dbReference type="GO" id="GO:0010564">
    <property type="term" value="P:regulation of cell cycle process"/>
    <property type="evidence" value="ECO:0007669"/>
    <property type="project" value="TreeGrafter"/>
</dbReference>
<dbReference type="AlphaFoldDB" id="A0A9P5MSS4"/>
<protein>
    <submittedName>
        <fullName evidence="4">Ankyrin repeat protein</fullName>
    </submittedName>
</protein>
<dbReference type="EMBL" id="WHVB01000013">
    <property type="protein sequence ID" value="KAF8477833.1"/>
    <property type="molecule type" value="Genomic_DNA"/>
</dbReference>
<dbReference type="Gene3D" id="1.25.40.20">
    <property type="entry name" value="Ankyrin repeat-containing domain"/>
    <property type="match status" value="1"/>
</dbReference>
<feature type="repeat" description="ANK" evidence="3">
    <location>
        <begin position="31"/>
        <end position="63"/>
    </location>
</feature>
<dbReference type="PANTHER" id="PTHR24198">
    <property type="entry name" value="ANKYRIN REPEAT AND PROTEIN KINASE DOMAIN-CONTAINING PROTEIN"/>
    <property type="match status" value="1"/>
</dbReference>
<dbReference type="GO" id="GO:0005737">
    <property type="term" value="C:cytoplasm"/>
    <property type="evidence" value="ECO:0007669"/>
    <property type="project" value="TreeGrafter"/>
</dbReference>
<keyword evidence="5" id="KW-1185">Reference proteome</keyword>
<evidence type="ECO:0000256" key="3">
    <source>
        <dbReference type="PROSITE-ProRule" id="PRU00023"/>
    </source>
</evidence>
<reference evidence="4" key="2">
    <citation type="journal article" date="2020" name="Nat. Commun.">
        <title>Large-scale genome sequencing of mycorrhizal fungi provides insights into the early evolution of symbiotic traits.</title>
        <authorList>
            <person name="Miyauchi S."/>
            <person name="Kiss E."/>
            <person name="Kuo A."/>
            <person name="Drula E."/>
            <person name="Kohler A."/>
            <person name="Sanchez-Garcia M."/>
            <person name="Morin E."/>
            <person name="Andreopoulos B."/>
            <person name="Barry K.W."/>
            <person name="Bonito G."/>
            <person name="Buee M."/>
            <person name="Carver A."/>
            <person name="Chen C."/>
            <person name="Cichocki N."/>
            <person name="Clum A."/>
            <person name="Culley D."/>
            <person name="Crous P.W."/>
            <person name="Fauchery L."/>
            <person name="Girlanda M."/>
            <person name="Hayes R.D."/>
            <person name="Keri Z."/>
            <person name="LaButti K."/>
            <person name="Lipzen A."/>
            <person name="Lombard V."/>
            <person name="Magnuson J."/>
            <person name="Maillard F."/>
            <person name="Murat C."/>
            <person name="Nolan M."/>
            <person name="Ohm R.A."/>
            <person name="Pangilinan J."/>
            <person name="Pereira M.F."/>
            <person name="Perotto S."/>
            <person name="Peter M."/>
            <person name="Pfister S."/>
            <person name="Riley R."/>
            <person name="Sitrit Y."/>
            <person name="Stielow J.B."/>
            <person name="Szollosi G."/>
            <person name="Zifcakova L."/>
            <person name="Stursova M."/>
            <person name="Spatafora J.W."/>
            <person name="Tedersoo L."/>
            <person name="Vaario L.M."/>
            <person name="Yamada A."/>
            <person name="Yan M."/>
            <person name="Wang P."/>
            <person name="Xu J."/>
            <person name="Bruns T."/>
            <person name="Baldrian P."/>
            <person name="Vilgalys R."/>
            <person name="Dunand C."/>
            <person name="Henrissat B."/>
            <person name="Grigoriev I.V."/>
            <person name="Hibbett D."/>
            <person name="Nagy L.G."/>
            <person name="Martin F.M."/>
        </authorList>
    </citation>
    <scope>NUCLEOTIDE SEQUENCE</scope>
    <source>
        <strain evidence="4">Prilba</strain>
    </source>
</reference>
<dbReference type="PROSITE" id="PS50088">
    <property type="entry name" value="ANK_REPEAT"/>
    <property type="match status" value="1"/>
</dbReference>
<gene>
    <name evidence="4" type="ORF">DFH94DRAFT_607251</name>
</gene>
<keyword evidence="1" id="KW-0677">Repeat</keyword>
<dbReference type="PANTHER" id="PTHR24198:SF175">
    <property type="entry name" value="ANKYRIN REPEAT AND PROTEIN KINASE DOMAIN-CONTAINING PROTEIN 1"/>
    <property type="match status" value="1"/>
</dbReference>
<dbReference type="InterPro" id="IPR036770">
    <property type="entry name" value="Ankyrin_rpt-contain_sf"/>
</dbReference>
<evidence type="ECO:0000256" key="1">
    <source>
        <dbReference type="ARBA" id="ARBA00022737"/>
    </source>
</evidence>
<dbReference type="InterPro" id="IPR002110">
    <property type="entry name" value="Ankyrin_rpt"/>
</dbReference>
<dbReference type="Proteomes" id="UP000759537">
    <property type="component" value="Unassembled WGS sequence"/>
</dbReference>
<feature type="non-terminal residue" evidence="4">
    <location>
        <position position="1"/>
    </location>
</feature>
<name>A0A9P5MSS4_9AGAM</name>
<dbReference type="PROSITE" id="PS50297">
    <property type="entry name" value="ANK_REP_REGION"/>
    <property type="match status" value="1"/>
</dbReference>
<feature type="non-terminal residue" evidence="4">
    <location>
        <position position="90"/>
    </location>
</feature>
<accession>A0A9P5MSS4</accession>
<dbReference type="SUPFAM" id="SSF48403">
    <property type="entry name" value="Ankyrin repeat"/>
    <property type="match status" value="1"/>
</dbReference>